<dbReference type="Proteomes" id="UP000751190">
    <property type="component" value="Unassembled WGS sequence"/>
</dbReference>
<dbReference type="GO" id="GO:0005509">
    <property type="term" value="F:calcium ion binding"/>
    <property type="evidence" value="ECO:0007669"/>
    <property type="project" value="InterPro"/>
</dbReference>
<keyword evidence="6 7" id="KW-0009">Actin-binding</keyword>
<dbReference type="PROSITE" id="PS50096">
    <property type="entry name" value="IQ"/>
    <property type="match status" value="1"/>
</dbReference>
<evidence type="ECO:0000259" key="10">
    <source>
        <dbReference type="PROSITE" id="PS51456"/>
    </source>
</evidence>
<evidence type="ECO:0000259" key="9">
    <source>
        <dbReference type="PROSITE" id="PS50222"/>
    </source>
</evidence>
<proteinExistence type="inferred from homology"/>
<dbReference type="InterPro" id="IPR011992">
    <property type="entry name" value="EF-hand-dom_pair"/>
</dbReference>
<accession>A0A8J6C7U0</accession>
<comment type="caution">
    <text evidence="7">Lacks conserved residue(s) required for the propagation of feature annotation.</text>
</comment>
<evidence type="ECO:0000313" key="12">
    <source>
        <dbReference type="Proteomes" id="UP000751190"/>
    </source>
</evidence>
<dbReference type="CDD" id="cd00051">
    <property type="entry name" value="EFh"/>
    <property type="match status" value="1"/>
</dbReference>
<evidence type="ECO:0000256" key="8">
    <source>
        <dbReference type="SAM" id="MobiDB-lite"/>
    </source>
</evidence>
<dbReference type="EMBL" id="JAGTXO010000026">
    <property type="protein sequence ID" value="KAG8461301.1"/>
    <property type="molecule type" value="Genomic_DNA"/>
</dbReference>
<dbReference type="GO" id="GO:0016459">
    <property type="term" value="C:myosin complex"/>
    <property type="evidence" value="ECO:0007669"/>
    <property type="project" value="UniProtKB-KW"/>
</dbReference>
<evidence type="ECO:0000256" key="3">
    <source>
        <dbReference type="ARBA" id="ARBA00022840"/>
    </source>
</evidence>
<dbReference type="GO" id="GO:0016020">
    <property type="term" value="C:membrane"/>
    <property type="evidence" value="ECO:0007669"/>
    <property type="project" value="TreeGrafter"/>
</dbReference>
<dbReference type="InterPro" id="IPR002048">
    <property type="entry name" value="EF_hand_dom"/>
</dbReference>
<dbReference type="Pfam" id="PF13499">
    <property type="entry name" value="EF-hand_7"/>
    <property type="match status" value="1"/>
</dbReference>
<feature type="domain" description="EF-hand" evidence="9">
    <location>
        <begin position="1041"/>
        <end position="1076"/>
    </location>
</feature>
<feature type="domain" description="EF-hand" evidence="9">
    <location>
        <begin position="999"/>
        <end position="1034"/>
    </location>
</feature>
<feature type="domain" description="Myosin motor" evidence="10">
    <location>
        <begin position="4"/>
        <end position="730"/>
    </location>
</feature>
<dbReference type="GO" id="GO:0051015">
    <property type="term" value="F:actin filament binding"/>
    <property type="evidence" value="ECO:0007669"/>
    <property type="project" value="TreeGrafter"/>
</dbReference>
<evidence type="ECO:0000256" key="1">
    <source>
        <dbReference type="ARBA" id="ARBA00022741"/>
    </source>
</evidence>
<evidence type="ECO:0000256" key="2">
    <source>
        <dbReference type="ARBA" id="ARBA00022837"/>
    </source>
</evidence>
<evidence type="ECO:0000256" key="7">
    <source>
        <dbReference type="PROSITE-ProRule" id="PRU00782"/>
    </source>
</evidence>
<dbReference type="SUPFAM" id="SSF52540">
    <property type="entry name" value="P-loop containing nucleoside triphosphate hydrolases"/>
    <property type="match status" value="1"/>
</dbReference>
<protein>
    <recommendedName>
        <fullName evidence="13">Calmodulin</fullName>
    </recommendedName>
</protein>
<dbReference type="Gene3D" id="1.10.238.10">
    <property type="entry name" value="EF-hand"/>
    <property type="match status" value="1"/>
</dbReference>
<dbReference type="OMA" id="WIFRSIN"/>
<evidence type="ECO:0000256" key="6">
    <source>
        <dbReference type="ARBA" id="ARBA00023203"/>
    </source>
</evidence>
<dbReference type="Gene3D" id="1.10.10.820">
    <property type="match status" value="1"/>
</dbReference>
<sequence>MLRVGLADATQILKLTDEAVVDNLRVRYEADEIHTFVGSMLLILNPYRLLPIYDSLEKYRDVRLARAQPHVFAMAEEAYLCLRRDGVSQSLVISGESGAGKTESTKLLVRYVAFRARAAAGAPASALSESLVRSNPSLEAFGNASTTRNANSSRFAKFTRLHVGADGGLQRAVVVTYLLERSRVTLHAHGERNFHIFYLLLHAAAQPGSPWPAALELPAAAAPADFFYLRPAPLAGAGSGRSPPPPAVGAAGRSADAGPTDLATTLAVLHAAGVSAADASAVIAVVAAILHLGQAAFAPAAGGSDGAALCGGGATVDAARKLLGLADLRPLLLERRLSVPGADELVIQLTPQQCAGARDALSRALYELCFAFLVRAINRGLGGLVDDAPFIGLLDVFGFENFGTNSFEQLCINYANERLQQLLVERLFKAELKLYTVEGVPVPGGAAAASFADNLGCVEMFSASPSGIFRLLDSQCISPQATDAKFICSVNMTHSTSPFLRPPGARGVASSDTFIVKHYAGEVTYSGAGFVLKNADSLDSHCALALGNSSVPFVKALIEFGQQLAAGAAKAGKHGARRAGGLGLSGGSASASSLGRRFIGELDTLVKALSAGGCHFVRCVAPSGSGGIAGAALRSFDAGAVARQLRADGTFDAVRMLKHGYPVRVPFAQLHARFLPLLASASPQVEQLEPSQFGELLAAVVGVKPADCALGSTRIFLRGAAAIAFDELRAKDTAEVLPILTAKMAEWEAKRRAAKQLAPRLLGWHVRVLFQKKRRSAVALQARARGMHSRVRAMELQRARQAERLAVRRTEKAQAAAAAATTARARRRSTVDPQQERVASAALGELAEYVRAQQGGAIDFDRITEAGSQPSTRTATPRAPDGLAFGRAREAAVRQTLANRDYAMLENEMRTLVARQRAEDAAAQAGLTPRSHTNAYLTAEQRARAALSELDDDDDALIQRHALLRPPTSWIAAKAGSLELIVLEEGSALPVYRRMLKREEISRLRFVFDEWDMDHDGTVSLSEFFVVMQLLAGKASKTRTMHASSVEDMFNVADVNGDGYLDFSEFVLFSFGELTRSAGSKASSLVLHTSAAARLIGGGVGKTQPGAKPVPAAKALTPAKHAPPSKPAPGVATAKVQVASGGGFLSRK</sequence>
<reference evidence="11" key="1">
    <citation type="submission" date="2021-05" db="EMBL/GenBank/DDBJ databases">
        <title>The genome of the haptophyte Pavlova lutheri (Diacronema luteri, Pavlovales) - a model for lipid biosynthesis in eukaryotic algae.</title>
        <authorList>
            <person name="Hulatt C.J."/>
            <person name="Posewitz M.C."/>
        </authorList>
    </citation>
    <scope>NUCLEOTIDE SEQUENCE</scope>
    <source>
        <strain evidence="11">NIVA-4/92</strain>
    </source>
</reference>
<dbReference type="Gene3D" id="1.20.58.530">
    <property type="match status" value="1"/>
</dbReference>
<dbReference type="PANTHER" id="PTHR13140:SF845">
    <property type="entry name" value="MYOSIN-LIKE PROTEIN"/>
    <property type="match status" value="1"/>
</dbReference>
<dbReference type="Pfam" id="PF00063">
    <property type="entry name" value="Myosin_head"/>
    <property type="match status" value="1"/>
</dbReference>
<dbReference type="InterPro" id="IPR027417">
    <property type="entry name" value="P-loop_NTPase"/>
</dbReference>
<name>A0A8J6C7U0_DIALT</name>
<comment type="similarity">
    <text evidence="7">Belongs to the TRAFAC class myosin-kinesin ATPase superfamily. Myosin family.</text>
</comment>
<evidence type="ECO:0000256" key="5">
    <source>
        <dbReference type="ARBA" id="ARBA00023175"/>
    </source>
</evidence>
<organism evidence="11 12">
    <name type="scientific">Diacronema lutheri</name>
    <name type="common">Unicellular marine alga</name>
    <name type="synonym">Monochrysis lutheri</name>
    <dbReference type="NCBI Taxonomy" id="2081491"/>
    <lineage>
        <taxon>Eukaryota</taxon>
        <taxon>Haptista</taxon>
        <taxon>Haptophyta</taxon>
        <taxon>Pavlovophyceae</taxon>
        <taxon>Pavlovales</taxon>
        <taxon>Pavlovaceae</taxon>
        <taxon>Diacronema</taxon>
    </lineage>
</organism>
<dbReference type="AlphaFoldDB" id="A0A8J6C7U0"/>
<dbReference type="InterPro" id="IPR018247">
    <property type="entry name" value="EF_Hand_1_Ca_BS"/>
</dbReference>
<dbReference type="InterPro" id="IPR036961">
    <property type="entry name" value="Kinesin_motor_dom_sf"/>
</dbReference>
<evidence type="ECO:0000256" key="4">
    <source>
        <dbReference type="ARBA" id="ARBA00023123"/>
    </source>
</evidence>
<dbReference type="GO" id="GO:0007015">
    <property type="term" value="P:actin filament organization"/>
    <property type="evidence" value="ECO:0007669"/>
    <property type="project" value="TreeGrafter"/>
</dbReference>
<evidence type="ECO:0000313" key="11">
    <source>
        <dbReference type="EMBL" id="KAG8461301.1"/>
    </source>
</evidence>
<dbReference type="PROSITE" id="PS50222">
    <property type="entry name" value="EF_HAND_2"/>
    <property type="match status" value="2"/>
</dbReference>
<feature type="binding site" evidence="7">
    <location>
        <begin position="95"/>
        <end position="102"/>
    </location>
    <ligand>
        <name>ATP</name>
        <dbReference type="ChEBI" id="CHEBI:30616"/>
    </ligand>
</feature>
<keyword evidence="12" id="KW-1185">Reference proteome</keyword>
<dbReference type="GO" id="GO:0000146">
    <property type="term" value="F:microfilament motor activity"/>
    <property type="evidence" value="ECO:0007669"/>
    <property type="project" value="TreeGrafter"/>
</dbReference>
<dbReference type="PROSITE" id="PS51456">
    <property type="entry name" value="MYOSIN_MOTOR"/>
    <property type="match status" value="1"/>
</dbReference>
<gene>
    <name evidence="11" type="ORF">KFE25_010488</name>
</gene>
<keyword evidence="4 7" id="KW-0518">Myosin</keyword>
<dbReference type="PROSITE" id="PS00018">
    <property type="entry name" value="EF_HAND_1"/>
    <property type="match status" value="2"/>
</dbReference>
<dbReference type="GO" id="GO:0005737">
    <property type="term" value="C:cytoplasm"/>
    <property type="evidence" value="ECO:0007669"/>
    <property type="project" value="TreeGrafter"/>
</dbReference>
<comment type="caution">
    <text evidence="11">The sequence shown here is derived from an EMBL/GenBank/DDBJ whole genome shotgun (WGS) entry which is preliminary data.</text>
</comment>
<dbReference type="Gene3D" id="1.20.5.4820">
    <property type="match status" value="1"/>
</dbReference>
<keyword evidence="3 7" id="KW-0067">ATP-binding</keyword>
<dbReference type="SUPFAM" id="SSF47473">
    <property type="entry name" value="EF-hand"/>
    <property type="match status" value="1"/>
</dbReference>
<dbReference type="CDD" id="cd00124">
    <property type="entry name" value="MYSc"/>
    <property type="match status" value="1"/>
</dbReference>
<feature type="region of interest" description="Disordered" evidence="8">
    <location>
        <begin position="1100"/>
        <end position="1131"/>
    </location>
</feature>
<dbReference type="OrthoDB" id="6108017at2759"/>
<keyword evidence="1 7" id="KW-0547">Nucleotide-binding</keyword>
<dbReference type="PRINTS" id="PR00193">
    <property type="entry name" value="MYOSINHEAVY"/>
</dbReference>
<dbReference type="InterPro" id="IPR001609">
    <property type="entry name" value="Myosin_head_motor_dom-like"/>
</dbReference>
<dbReference type="GO" id="GO:0005524">
    <property type="term" value="F:ATP binding"/>
    <property type="evidence" value="ECO:0007669"/>
    <property type="project" value="UniProtKB-UniRule"/>
</dbReference>
<evidence type="ECO:0008006" key="13">
    <source>
        <dbReference type="Google" id="ProtNLM"/>
    </source>
</evidence>
<dbReference type="SMART" id="SM00054">
    <property type="entry name" value="EFh"/>
    <property type="match status" value="2"/>
</dbReference>
<dbReference type="SMART" id="SM00242">
    <property type="entry name" value="MYSc"/>
    <property type="match status" value="1"/>
</dbReference>
<dbReference type="Gene3D" id="1.20.120.720">
    <property type="entry name" value="Myosin VI head, motor domain, U50 subdomain"/>
    <property type="match status" value="1"/>
</dbReference>
<keyword evidence="5 7" id="KW-0505">Motor protein</keyword>
<dbReference type="PANTHER" id="PTHR13140">
    <property type="entry name" value="MYOSIN"/>
    <property type="match status" value="1"/>
</dbReference>
<keyword evidence="2" id="KW-0106">Calcium</keyword>
<dbReference type="Gene3D" id="3.40.850.10">
    <property type="entry name" value="Kinesin motor domain"/>
    <property type="match status" value="1"/>
</dbReference>